<protein>
    <submittedName>
        <fullName evidence="1">(rape) hypothetical protein</fullName>
    </submittedName>
</protein>
<gene>
    <name evidence="1" type="ORF">DARMORV10_A09P69420.1</name>
</gene>
<dbReference type="Proteomes" id="UP001295469">
    <property type="component" value="Chromosome A09"/>
</dbReference>
<name>A0A816PUC4_BRANA</name>
<sequence>MCCQVLSFWIHRSRYDLLTISSQMISFFVFLFGKYKPLSGSDQINTRMFLF</sequence>
<organism evidence="1">
    <name type="scientific">Brassica napus</name>
    <name type="common">Rape</name>
    <dbReference type="NCBI Taxonomy" id="3708"/>
    <lineage>
        <taxon>Eukaryota</taxon>
        <taxon>Viridiplantae</taxon>
        <taxon>Streptophyta</taxon>
        <taxon>Embryophyta</taxon>
        <taxon>Tracheophyta</taxon>
        <taxon>Spermatophyta</taxon>
        <taxon>Magnoliopsida</taxon>
        <taxon>eudicotyledons</taxon>
        <taxon>Gunneridae</taxon>
        <taxon>Pentapetalae</taxon>
        <taxon>rosids</taxon>
        <taxon>malvids</taxon>
        <taxon>Brassicales</taxon>
        <taxon>Brassicaceae</taxon>
        <taxon>Brassiceae</taxon>
        <taxon>Brassica</taxon>
    </lineage>
</organism>
<dbReference type="AlphaFoldDB" id="A0A816PUC4"/>
<proteinExistence type="predicted"/>
<reference evidence="1" key="1">
    <citation type="submission" date="2021-01" db="EMBL/GenBank/DDBJ databases">
        <authorList>
            <consortium name="Genoscope - CEA"/>
            <person name="William W."/>
        </authorList>
    </citation>
    <scope>NUCLEOTIDE SEQUENCE</scope>
</reference>
<dbReference type="EMBL" id="HG994363">
    <property type="protein sequence ID" value="CAF2052503.1"/>
    <property type="molecule type" value="Genomic_DNA"/>
</dbReference>
<evidence type="ECO:0000313" key="1">
    <source>
        <dbReference type="EMBL" id="CAF2052503.1"/>
    </source>
</evidence>
<accession>A0A816PUC4</accession>